<evidence type="ECO:0000313" key="19">
    <source>
        <dbReference type="EMBL" id="RIV83506.1"/>
    </source>
</evidence>
<keyword evidence="14" id="KW-0449">Lipoprotein</keyword>
<keyword evidence="11" id="KW-0472">Membrane</keyword>
<keyword evidence="9" id="KW-0406">Ion transport</keyword>
<dbReference type="PANTHER" id="PTHR33619">
    <property type="entry name" value="POLYSACCHARIDE EXPORT PROTEIN GFCE-RELATED"/>
    <property type="match status" value="1"/>
</dbReference>
<keyword evidence="5" id="KW-0762">Sugar transport</keyword>
<evidence type="ECO:0000256" key="9">
    <source>
        <dbReference type="ARBA" id="ARBA00023065"/>
    </source>
</evidence>
<evidence type="ECO:0000256" key="5">
    <source>
        <dbReference type="ARBA" id="ARBA00022597"/>
    </source>
</evidence>
<keyword evidence="6" id="KW-0812">Transmembrane</keyword>
<evidence type="ECO:0000256" key="12">
    <source>
        <dbReference type="ARBA" id="ARBA00023139"/>
    </source>
</evidence>
<feature type="domain" description="Polysaccharide export protein N-terminal" evidence="16">
    <location>
        <begin position="73"/>
        <end position="166"/>
    </location>
</feature>
<keyword evidence="3" id="KW-0813">Transport</keyword>
<feature type="signal peptide" evidence="15">
    <location>
        <begin position="1"/>
        <end position="24"/>
    </location>
</feature>
<evidence type="ECO:0000256" key="8">
    <source>
        <dbReference type="ARBA" id="ARBA00023047"/>
    </source>
</evidence>
<proteinExistence type="inferred from homology"/>
<keyword evidence="8" id="KW-0625">Polysaccharide transport</keyword>
<evidence type="ECO:0000256" key="13">
    <source>
        <dbReference type="ARBA" id="ARBA00023237"/>
    </source>
</evidence>
<evidence type="ECO:0000256" key="10">
    <source>
        <dbReference type="ARBA" id="ARBA00023114"/>
    </source>
</evidence>
<dbReference type="PROSITE" id="PS51257">
    <property type="entry name" value="PROKAR_LIPOPROTEIN"/>
    <property type="match status" value="1"/>
</dbReference>
<keyword evidence="13" id="KW-0998">Cell outer membrane</keyword>
<dbReference type="GO" id="GO:0015288">
    <property type="term" value="F:porin activity"/>
    <property type="evidence" value="ECO:0007669"/>
    <property type="project" value="UniProtKB-KW"/>
</dbReference>
<evidence type="ECO:0000256" key="14">
    <source>
        <dbReference type="ARBA" id="ARBA00023288"/>
    </source>
</evidence>
<dbReference type="Pfam" id="PF22461">
    <property type="entry name" value="SLBB_2"/>
    <property type="match status" value="1"/>
</dbReference>
<sequence length="373" mass="39843">MNLRSSYLALALTLVSACSTLPSSGPTGSQIQASVSDPDLTDLGITLVPVDNMAAVPPVVEPIALQIPQYEPPPTDMVGQGDVLSITIFEAGVALFGGNGQTAPSGGFDPSVRAHELPPRRVDDDGMIDVPYVGRLRVMGNTVAEVQDKIRAGLRNLSQDPQVLVSRQEVIGNSIIVSGDVNQPGRLVLQTNNETLADAIALAGGYRGDAKDLVMLFERGQNSARVRLSDVVAGPYRSLRAYPGDRLTVISEPMTFSVLGASGRVQQMPFSRSTMTVLEAIAAAGGPNPNSGDPKAVFLFRYNGPNETEPTVYHFNMMQTPTYFLAQQFALHDEDVLYFGNSASNQPRKVIQTIGQLFSPIVTATTVANRISD</sequence>
<organism evidence="19 20">
    <name type="scientific">Aurantiacibacter xanthus</name>
    <dbReference type="NCBI Taxonomy" id="1784712"/>
    <lineage>
        <taxon>Bacteria</taxon>
        <taxon>Pseudomonadati</taxon>
        <taxon>Pseudomonadota</taxon>
        <taxon>Alphaproteobacteria</taxon>
        <taxon>Sphingomonadales</taxon>
        <taxon>Erythrobacteraceae</taxon>
        <taxon>Aurantiacibacter</taxon>
    </lineage>
</organism>
<evidence type="ECO:0000256" key="4">
    <source>
        <dbReference type="ARBA" id="ARBA00022452"/>
    </source>
</evidence>
<dbReference type="PANTHER" id="PTHR33619:SF3">
    <property type="entry name" value="POLYSACCHARIDE EXPORT PROTEIN GFCE-RELATED"/>
    <property type="match status" value="1"/>
</dbReference>
<evidence type="ECO:0000256" key="3">
    <source>
        <dbReference type="ARBA" id="ARBA00022448"/>
    </source>
</evidence>
<comment type="subcellular location">
    <subcellularLocation>
        <location evidence="1">Cell outer membrane</location>
        <topology evidence="1">Multi-pass membrane protein</topology>
    </subcellularLocation>
</comment>
<dbReference type="Pfam" id="PF10531">
    <property type="entry name" value="SLBB"/>
    <property type="match status" value="1"/>
</dbReference>
<evidence type="ECO:0000259" key="16">
    <source>
        <dbReference type="Pfam" id="PF02563"/>
    </source>
</evidence>
<dbReference type="GO" id="GO:0009279">
    <property type="term" value="C:cell outer membrane"/>
    <property type="evidence" value="ECO:0007669"/>
    <property type="project" value="UniProtKB-SubCell"/>
</dbReference>
<dbReference type="InterPro" id="IPR019554">
    <property type="entry name" value="Soluble_ligand-bd"/>
</dbReference>
<feature type="domain" description="SLBB" evidence="18">
    <location>
        <begin position="256"/>
        <end position="338"/>
    </location>
</feature>
<evidence type="ECO:0000256" key="6">
    <source>
        <dbReference type="ARBA" id="ARBA00022692"/>
    </source>
</evidence>
<keyword evidence="20" id="KW-1185">Reference proteome</keyword>
<evidence type="ECO:0000256" key="7">
    <source>
        <dbReference type="ARBA" id="ARBA00022729"/>
    </source>
</evidence>
<dbReference type="Gene3D" id="3.30.1950.10">
    <property type="entry name" value="wza like domain"/>
    <property type="match status" value="1"/>
</dbReference>
<dbReference type="InterPro" id="IPR054765">
    <property type="entry name" value="SLBB_dom"/>
</dbReference>
<dbReference type="Gene3D" id="3.10.560.10">
    <property type="entry name" value="Outer membrane lipoprotein wza domain like"/>
    <property type="match status" value="2"/>
</dbReference>
<evidence type="ECO:0000259" key="18">
    <source>
        <dbReference type="Pfam" id="PF22461"/>
    </source>
</evidence>
<dbReference type="GO" id="GO:0015159">
    <property type="term" value="F:polysaccharide transmembrane transporter activity"/>
    <property type="evidence" value="ECO:0007669"/>
    <property type="project" value="InterPro"/>
</dbReference>
<comment type="similarity">
    <text evidence="2">Belongs to the BexD/CtrA/VexA family.</text>
</comment>
<keyword evidence="12" id="KW-0564">Palmitate</keyword>
<dbReference type="GO" id="GO:0046930">
    <property type="term" value="C:pore complex"/>
    <property type="evidence" value="ECO:0007669"/>
    <property type="project" value="UniProtKB-KW"/>
</dbReference>
<dbReference type="EMBL" id="QXFM01000112">
    <property type="protein sequence ID" value="RIV83506.1"/>
    <property type="molecule type" value="Genomic_DNA"/>
</dbReference>
<dbReference type="RefSeq" id="WP_119593233.1">
    <property type="nucleotide sequence ID" value="NZ_QXFM01000112.1"/>
</dbReference>
<feature type="domain" description="Soluble ligand binding" evidence="17">
    <location>
        <begin position="177"/>
        <end position="211"/>
    </location>
</feature>
<reference evidence="19 20" key="1">
    <citation type="submission" date="2018-08" db="EMBL/GenBank/DDBJ databases">
        <title>Erythrobacter zhengii sp.nov., a bacterium isolated from deep-sea sediment.</title>
        <authorList>
            <person name="Fang C."/>
            <person name="Wu Y.-H."/>
            <person name="Sun C."/>
            <person name="Wang H."/>
            <person name="Cheng H."/>
            <person name="Meng F.-X."/>
            <person name="Wang C.-S."/>
            <person name="Xu X.-W."/>
        </authorList>
    </citation>
    <scope>NUCLEOTIDE SEQUENCE [LARGE SCALE GENOMIC DNA]</scope>
    <source>
        <strain evidence="19 20">CCTCC AB 2015396</strain>
    </source>
</reference>
<evidence type="ECO:0000256" key="1">
    <source>
        <dbReference type="ARBA" id="ARBA00004571"/>
    </source>
</evidence>
<keyword evidence="10" id="KW-0626">Porin</keyword>
<evidence type="ECO:0000256" key="11">
    <source>
        <dbReference type="ARBA" id="ARBA00023136"/>
    </source>
</evidence>
<accession>A0A3A1P6C9</accession>
<dbReference type="Proteomes" id="UP000265366">
    <property type="component" value="Unassembled WGS sequence"/>
</dbReference>
<keyword evidence="4" id="KW-1134">Transmembrane beta strand</keyword>
<name>A0A3A1P6C9_9SPHN</name>
<protein>
    <submittedName>
        <fullName evidence="19">Polysaccharide export protein</fullName>
    </submittedName>
</protein>
<evidence type="ECO:0000256" key="2">
    <source>
        <dbReference type="ARBA" id="ARBA00009450"/>
    </source>
</evidence>
<dbReference type="InterPro" id="IPR003715">
    <property type="entry name" value="Poly_export_N"/>
</dbReference>
<dbReference type="Pfam" id="PF02563">
    <property type="entry name" value="Poly_export"/>
    <property type="match status" value="1"/>
</dbReference>
<dbReference type="OrthoDB" id="7198507at2"/>
<evidence type="ECO:0000259" key="17">
    <source>
        <dbReference type="Pfam" id="PF10531"/>
    </source>
</evidence>
<dbReference type="InterPro" id="IPR049712">
    <property type="entry name" value="Poly_export"/>
</dbReference>
<gene>
    <name evidence="19" type="ORF">D2V17_13010</name>
</gene>
<keyword evidence="7 15" id="KW-0732">Signal</keyword>
<comment type="caution">
    <text evidence="19">The sequence shown here is derived from an EMBL/GenBank/DDBJ whole genome shotgun (WGS) entry which is preliminary data.</text>
</comment>
<evidence type="ECO:0000313" key="20">
    <source>
        <dbReference type="Proteomes" id="UP000265366"/>
    </source>
</evidence>
<evidence type="ECO:0000256" key="15">
    <source>
        <dbReference type="SAM" id="SignalP"/>
    </source>
</evidence>
<dbReference type="AlphaFoldDB" id="A0A3A1P6C9"/>
<dbReference type="GO" id="GO:0006811">
    <property type="term" value="P:monoatomic ion transport"/>
    <property type="evidence" value="ECO:0007669"/>
    <property type="project" value="UniProtKB-KW"/>
</dbReference>
<feature type="chain" id="PRO_5017479156" evidence="15">
    <location>
        <begin position="25"/>
        <end position="373"/>
    </location>
</feature>